<dbReference type="SUPFAM" id="SSF90229">
    <property type="entry name" value="CCCH zinc finger"/>
    <property type="match status" value="1"/>
</dbReference>
<keyword evidence="1 4" id="KW-0479">Metal-binding</keyword>
<accession>U6L6S3</accession>
<proteinExistence type="predicted"/>
<evidence type="ECO:0000256" key="5">
    <source>
        <dbReference type="SAM" id="MobiDB-lite"/>
    </source>
</evidence>
<dbReference type="InterPro" id="IPR000571">
    <property type="entry name" value="Znf_CCCH"/>
</dbReference>
<dbReference type="Gene3D" id="4.10.1000.10">
    <property type="entry name" value="Zinc finger, CCCH-type"/>
    <property type="match status" value="1"/>
</dbReference>
<dbReference type="AlphaFoldDB" id="U6L6S3"/>
<dbReference type="VEuPathDB" id="ToxoDB:ETH_00032440"/>
<feature type="zinc finger region" description="C3H1-type" evidence="4">
    <location>
        <begin position="105"/>
        <end position="133"/>
    </location>
</feature>
<dbReference type="OrthoDB" id="347237at2759"/>
<feature type="compositionally biased region" description="Polar residues" evidence="5">
    <location>
        <begin position="13"/>
        <end position="23"/>
    </location>
</feature>
<evidence type="ECO:0000256" key="4">
    <source>
        <dbReference type="PROSITE-ProRule" id="PRU00723"/>
    </source>
</evidence>
<dbReference type="SMART" id="SM00356">
    <property type="entry name" value="ZnF_C3H1"/>
    <property type="match status" value="1"/>
</dbReference>
<dbReference type="RefSeq" id="XP_013235038.1">
    <property type="nucleotide sequence ID" value="XM_013379584.1"/>
</dbReference>
<dbReference type="VEuPathDB" id="ToxoDB:ETH2_1557900"/>
<dbReference type="EMBL" id="HG676832">
    <property type="protein sequence ID" value="CDJ44289.1"/>
    <property type="molecule type" value="Genomic_DNA"/>
</dbReference>
<reference evidence="7" key="2">
    <citation type="submission" date="2013-10" db="EMBL/GenBank/DDBJ databases">
        <authorList>
            <person name="Aslett M."/>
        </authorList>
    </citation>
    <scope>NUCLEOTIDE SEQUENCE [LARGE SCALE GENOMIC DNA]</scope>
    <source>
        <strain evidence="7">Houghton</strain>
    </source>
</reference>
<dbReference type="PANTHER" id="PTHR12930">
    <property type="entry name" value="ZINC FINGER PROTEIN 183"/>
    <property type="match status" value="1"/>
</dbReference>
<evidence type="ECO:0000259" key="6">
    <source>
        <dbReference type="PROSITE" id="PS50103"/>
    </source>
</evidence>
<evidence type="ECO:0000256" key="2">
    <source>
        <dbReference type="ARBA" id="ARBA00022771"/>
    </source>
</evidence>
<keyword evidence="2 4" id="KW-0863">Zinc-finger</keyword>
<feature type="domain" description="C3H1-type" evidence="6">
    <location>
        <begin position="105"/>
        <end position="133"/>
    </location>
</feature>
<dbReference type="Pfam" id="PF00642">
    <property type="entry name" value="zf-CCCH"/>
    <property type="match status" value="1"/>
</dbReference>
<evidence type="ECO:0000256" key="3">
    <source>
        <dbReference type="ARBA" id="ARBA00022833"/>
    </source>
</evidence>
<name>U6L6S3_EIMTE</name>
<sequence length="162" mass="18316">METKGEKGEQQKATDALAQQSNPDLGLDDDNRATATLEVDAGRGEDKRALWERRLAISETLKKGLLEPGVYRGQGAHRLYAKPSRGALLGAPRGAPHVRLTLFVDYKPELCKDFKETGFCGFGDCCKFLHDRTDYKEGWQVEREWQQQQQKTLVRQTLNPKP</sequence>
<dbReference type="PANTHER" id="PTHR12930:SF0">
    <property type="entry name" value="RING FINGER PROTEIN 113B"/>
    <property type="match status" value="1"/>
</dbReference>
<dbReference type="GeneID" id="25255554"/>
<dbReference type="Proteomes" id="UP000030747">
    <property type="component" value="Unassembled WGS sequence"/>
</dbReference>
<organism evidence="7 8">
    <name type="scientific">Eimeria tenella</name>
    <name type="common">Coccidian parasite</name>
    <dbReference type="NCBI Taxonomy" id="5802"/>
    <lineage>
        <taxon>Eukaryota</taxon>
        <taxon>Sar</taxon>
        <taxon>Alveolata</taxon>
        <taxon>Apicomplexa</taxon>
        <taxon>Conoidasida</taxon>
        <taxon>Coccidia</taxon>
        <taxon>Eucoccidiorida</taxon>
        <taxon>Eimeriorina</taxon>
        <taxon>Eimeriidae</taxon>
        <taxon>Eimeria</taxon>
    </lineage>
</organism>
<gene>
    <name evidence="7" type="ORF">ETH_00032440</name>
</gene>
<dbReference type="GO" id="GO:0034247">
    <property type="term" value="P:snoRNA splicing"/>
    <property type="evidence" value="ECO:0007669"/>
    <property type="project" value="TreeGrafter"/>
</dbReference>
<feature type="region of interest" description="Disordered" evidence="5">
    <location>
        <begin position="1"/>
        <end position="40"/>
    </location>
</feature>
<dbReference type="GO" id="GO:0008270">
    <property type="term" value="F:zinc ion binding"/>
    <property type="evidence" value="ECO:0007669"/>
    <property type="project" value="UniProtKB-KW"/>
</dbReference>
<dbReference type="GO" id="GO:0005684">
    <property type="term" value="C:U2-type spliceosomal complex"/>
    <property type="evidence" value="ECO:0007669"/>
    <property type="project" value="TreeGrafter"/>
</dbReference>
<keyword evidence="8" id="KW-1185">Reference proteome</keyword>
<keyword evidence="3 4" id="KW-0862">Zinc</keyword>
<dbReference type="PROSITE" id="PS50103">
    <property type="entry name" value="ZF_C3H1"/>
    <property type="match status" value="1"/>
</dbReference>
<protein>
    <submittedName>
        <fullName evidence="7">Zinc finger (CCCH type) protein, putative</fullName>
    </submittedName>
</protein>
<evidence type="ECO:0000313" key="8">
    <source>
        <dbReference type="Proteomes" id="UP000030747"/>
    </source>
</evidence>
<reference evidence="7" key="1">
    <citation type="submission" date="2013-10" db="EMBL/GenBank/DDBJ databases">
        <title>Genomic analysis of the causative agents of coccidiosis in chickens.</title>
        <authorList>
            <person name="Reid A.J."/>
            <person name="Blake D."/>
            <person name="Billington K."/>
            <person name="Browne H."/>
            <person name="Dunn M."/>
            <person name="Hung S."/>
            <person name="Kawahara F."/>
            <person name="Miranda-Saavedra D."/>
            <person name="Mourier T."/>
            <person name="Nagra H."/>
            <person name="Otto T.D."/>
            <person name="Rawlings N."/>
            <person name="Sanchez A."/>
            <person name="Sanders M."/>
            <person name="Subramaniam C."/>
            <person name="Tay Y."/>
            <person name="Dear P."/>
            <person name="Doerig C."/>
            <person name="Gruber A."/>
            <person name="Parkinson J."/>
            <person name="Shirley M."/>
            <person name="Wan K.L."/>
            <person name="Berriman M."/>
            <person name="Tomley F."/>
            <person name="Pain A."/>
        </authorList>
    </citation>
    <scope>NUCLEOTIDE SEQUENCE [LARGE SCALE GENOMIC DNA]</scope>
    <source>
        <strain evidence="7">Houghton</strain>
    </source>
</reference>
<dbReference type="InterPro" id="IPR036855">
    <property type="entry name" value="Znf_CCCH_sf"/>
</dbReference>
<evidence type="ECO:0000256" key="1">
    <source>
        <dbReference type="ARBA" id="ARBA00022723"/>
    </source>
</evidence>
<evidence type="ECO:0000313" key="7">
    <source>
        <dbReference type="EMBL" id="CDJ44289.1"/>
    </source>
</evidence>
<dbReference type="InterPro" id="IPR039971">
    <property type="entry name" value="CWC24-like"/>
</dbReference>
<feature type="compositionally biased region" description="Basic and acidic residues" evidence="5">
    <location>
        <begin position="1"/>
        <end position="12"/>
    </location>
</feature>